<dbReference type="InterPro" id="IPR017871">
    <property type="entry name" value="ABC_transporter-like_CS"/>
</dbReference>
<dbReference type="PROSITE" id="PS50893">
    <property type="entry name" value="ABC_TRANSPORTER_2"/>
    <property type="match status" value="1"/>
</dbReference>
<proteinExistence type="predicted"/>
<dbReference type="PANTHER" id="PTHR42734">
    <property type="entry name" value="METAL TRANSPORT SYSTEM ATP-BINDING PROTEIN TM_0124-RELATED"/>
    <property type="match status" value="1"/>
</dbReference>
<sequence length="236" mass="25580">MLEARHMSVRLGGRSVLQDIDLCVEAPGVTALLGPNGAGKTTLLRALLGLIRPSVGIASCSQHCGYVPQQSGFHWHYPMTCLDVVRTGFIRGLFGAVRATDRCVQALDQVKMAGLAHRPIAELSGGQRQRVLLARALAPQPDTLVLDEPFTGVDVPSQLLITEVLSKLVDVTVFMSTHDIPAALHSAHSAVLLRERIIAHAPIPQLQSSELWADTFQVPEESSIVRGYVKQVEVCR</sequence>
<dbReference type="RefSeq" id="WP_123933060.1">
    <property type="nucleotide sequence ID" value="NZ_CP033897.1"/>
</dbReference>
<dbReference type="GO" id="GO:0016887">
    <property type="term" value="F:ATP hydrolysis activity"/>
    <property type="evidence" value="ECO:0007669"/>
    <property type="project" value="InterPro"/>
</dbReference>
<evidence type="ECO:0000256" key="2">
    <source>
        <dbReference type="ARBA" id="ARBA00022741"/>
    </source>
</evidence>
<accession>A0A3G6IY44</accession>
<feature type="domain" description="ABC transporter" evidence="4">
    <location>
        <begin position="2"/>
        <end position="220"/>
    </location>
</feature>
<evidence type="ECO:0000256" key="3">
    <source>
        <dbReference type="ARBA" id="ARBA00022840"/>
    </source>
</evidence>
<evidence type="ECO:0000259" key="4">
    <source>
        <dbReference type="PROSITE" id="PS50893"/>
    </source>
</evidence>
<keyword evidence="5" id="KW-0378">Hydrolase</keyword>
<dbReference type="InterPro" id="IPR027417">
    <property type="entry name" value="P-loop_NTPase"/>
</dbReference>
<dbReference type="InterPro" id="IPR050153">
    <property type="entry name" value="Metal_Ion_Import_ABC"/>
</dbReference>
<dbReference type="AlphaFoldDB" id="A0A3G6IY44"/>
<dbReference type="SUPFAM" id="SSF52540">
    <property type="entry name" value="P-loop containing nucleoside triphosphate hydrolases"/>
    <property type="match status" value="1"/>
</dbReference>
<keyword evidence="6" id="KW-1185">Reference proteome</keyword>
<evidence type="ECO:0000313" key="5">
    <source>
        <dbReference type="EMBL" id="AZA10612.1"/>
    </source>
</evidence>
<dbReference type="EMBL" id="CP033897">
    <property type="protein sequence ID" value="AZA10612.1"/>
    <property type="molecule type" value="Genomic_DNA"/>
</dbReference>
<keyword evidence="3 5" id="KW-0067">ATP-binding</keyword>
<keyword evidence="1" id="KW-0813">Transport</keyword>
<dbReference type="Pfam" id="PF00005">
    <property type="entry name" value="ABC_tran"/>
    <property type="match status" value="1"/>
</dbReference>
<dbReference type="KEGG" id="cgk:CGERO_01390"/>
<dbReference type="GO" id="GO:0005524">
    <property type="term" value="F:ATP binding"/>
    <property type="evidence" value="ECO:0007669"/>
    <property type="project" value="UniProtKB-KW"/>
</dbReference>
<gene>
    <name evidence="5" type="primary">znuC</name>
    <name evidence="5" type="ORF">CGERO_01390</name>
</gene>
<dbReference type="Proteomes" id="UP000271587">
    <property type="component" value="Chromosome"/>
</dbReference>
<dbReference type="EC" id="3.6.3.-" evidence="5"/>
<dbReference type="Gene3D" id="3.40.50.300">
    <property type="entry name" value="P-loop containing nucleotide triphosphate hydrolases"/>
    <property type="match status" value="1"/>
</dbReference>
<reference evidence="5 6" key="1">
    <citation type="submission" date="2018-11" db="EMBL/GenBank/DDBJ databases">
        <authorList>
            <person name="Kleinhagauer T."/>
            <person name="Glaeser S.P."/>
            <person name="Spergser J."/>
            <person name="Ruckert C."/>
            <person name="Kaempfer P."/>
            <person name="Busse H.-J."/>
        </authorList>
    </citation>
    <scope>NUCLEOTIDE SEQUENCE [LARGE SCALE GENOMIC DNA]</scope>
    <source>
        <strain evidence="5 6">W8</strain>
    </source>
</reference>
<dbReference type="InterPro" id="IPR003439">
    <property type="entry name" value="ABC_transporter-like_ATP-bd"/>
</dbReference>
<evidence type="ECO:0000256" key="1">
    <source>
        <dbReference type="ARBA" id="ARBA00022448"/>
    </source>
</evidence>
<keyword evidence="2" id="KW-0547">Nucleotide-binding</keyword>
<organism evidence="5 6">
    <name type="scientific">Corynebacterium gerontici</name>
    <dbReference type="NCBI Taxonomy" id="2079234"/>
    <lineage>
        <taxon>Bacteria</taxon>
        <taxon>Bacillati</taxon>
        <taxon>Actinomycetota</taxon>
        <taxon>Actinomycetes</taxon>
        <taxon>Mycobacteriales</taxon>
        <taxon>Corynebacteriaceae</taxon>
        <taxon>Corynebacterium</taxon>
    </lineage>
</organism>
<dbReference type="OrthoDB" id="5296765at2"/>
<dbReference type="SMART" id="SM00382">
    <property type="entry name" value="AAA"/>
    <property type="match status" value="1"/>
</dbReference>
<dbReference type="PROSITE" id="PS00211">
    <property type="entry name" value="ABC_TRANSPORTER_1"/>
    <property type="match status" value="1"/>
</dbReference>
<evidence type="ECO:0000313" key="6">
    <source>
        <dbReference type="Proteomes" id="UP000271587"/>
    </source>
</evidence>
<dbReference type="InterPro" id="IPR003593">
    <property type="entry name" value="AAA+_ATPase"/>
</dbReference>
<name>A0A3G6IY44_9CORY</name>
<protein>
    <submittedName>
        <fullName evidence="5">High-affinity zinc uptake system ATP-binding protein ZnuC</fullName>
        <ecNumber evidence="5">3.6.3.-</ecNumber>
    </submittedName>
</protein>